<reference evidence="5 6" key="1">
    <citation type="submission" date="2021-12" db="EMBL/GenBank/DDBJ databases">
        <title>Genome seq of p7.</title>
        <authorList>
            <person name="Seo T."/>
        </authorList>
    </citation>
    <scope>NUCLEOTIDE SEQUENCE [LARGE SCALE GENOMIC DNA]</scope>
    <source>
        <strain evidence="5 6">P7</strain>
    </source>
</reference>
<dbReference type="CDD" id="cd00093">
    <property type="entry name" value="HTH_XRE"/>
    <property type="match status" value="1"/>
</dbReference>
<name>A0ABS8XDU3_9BURK</name>
<proteinExistence type="predicted"/>
<sequence length="93" mass="10401">MPSEIEAFKRDLLESVKQMRRGQAARVTKVKLPQAAEARSRVGLSQQEFARLLGVSARTLQDWEQGRREPTGAAKMLLRVAVAHPEVLLELHG</sequence>
<evidence type="ECO:0000256" key="3">
    <source>
        <dbReference type="ARBA" id="ARBA00023163"/>
    </source>
</evidence>
<evidence type="ECO:0000313" key="5">
    <source>
        <dbReference type="EMBL" id="MCE4537923.1"/>
    </source>
</evidence>
<gene>
    <name evidence="5" type="ORF">LXT12_11755</name>
</gene>
<keyword evidence="1" id="KW-0805">Transcription regulation</keyword>
<keyword evidence="2" id="KW-0238">DNA-binding</keyword>
<dbReference type="RefSeq" id="WP_233392230.1">
    <property type="nucleotide sequence ID" value="NZ_JAJTWT010000004.1"/>
</dbReference>
<dbReference type="InterPro" id="IPR001387">
    <property type="entry name" value="Cro/C1-type_HTH"/>
</dbReference>
<evidence type="ECO:0000313" key="6">
    <source>
        <dbReference type="Proteomes" id="UP001201463"/>
    </source>
</evidence>
<dbReference type="EMBL" id="JAJTWT010000004">
    <property type="protein sequence ID" value="MCE4537923.1"/>
    <property type="molecule type" value="Genomic_DNA"/>
</dbReference>
<accession>A0ABS8XDU3</accession>
<organism evidence="5 6">
    <name type="scientific">Pelomonas caseinilytica</name>
    <dbReference type="NCBI Taxonomy" id="2906763"/>
    <lineage>
        <taxon>Bacteria</taxon>
        <taxon>Pseudomonadati</taxon>
        <taxon>Pseudomonadota</taxon>
        <taxon>Betaproteobacteria</taxon>
        <taxon>Burkholderiales</taxon>
        <taxon>Sphaerotilaceae</taxon>
        <taxon>Roseateles</taxon>
    </lineage>
</organism>
<dbReference type="Pfam" id="PF01381">
    <property type="entry name" value="HTH_3"/>
    <property type="match status" value="1"/>
</dbReference>
<evidence type="ECO:0000256" key="1">
    <source>
        <dbReference type="ARBA" id="ARBA00023015"/>
    </source>
</evidence>
<dbReference type="SMART" id="SM00530">
    <property type="entry name" value="HTH_XRE"/>
    <property type="match status" value="1"/>
</dbReference>
<dbReference type="Proteomes" id="UP001201463">
    <property type="component" value="Unassembled WGS sequence"/>
</dbReference>
<evidence type="ECO:0000259" key="4">
    <source>
        <dbReference type="PROSITE" id="PS50943"/>
    </source>
</evidence>
<dbReference type="Gene3D" id="1.10.260.40">
    <property type="entry name" value="lambda repressor-like DNA-binding domains"/>
    <property type="match status" value="1"/>
</dbReference>
<dbReference type="SUPFAM" id="SSF47413">
    <property type="entry name" value="lambda repressor-like DNA-binding domains"/>
    <property type="match status" value="1"/>
</dbReference>
<feature type="domain" description="HTH cro/C1-type" evidence="4">
    <location>
        <begin position="37"/>
        <end position="71"/>
    </location>
</feature>
<keyword evidence="3" id="KW-0804">Transcription</keyword>
<dbReference type="PANTHER" id="PTHR36511">
    <property type="entry name" value="MERR FAMILY BACTERIAL REGULATORY PROTEIN"/>
    <property type="match status" value="1"/>
</dbReference>
<dbReference type="PROSITE" id="PS50943">
    <property type="entry name" value="HTH_CROC1"/>
    <property type="match status" value="1"/>
</dbReference>
<dbReference type="InterPro" id="IPR010982">
    <property type="entry name" value="Lambda_DNA-bd_dom_sf"/>
</dbReference>
<comment type="caution">
    <text evidence="5">The sequence shown here is derived from an EMBL/GenBank/DDBJ whole genome shotgun (WGS) entry which is preliminary data.</text>
</comment>
<dbReference type="PANTHER" id="PTHR36511:SF4">
    <property type="entry name" value="ANTITOXIN MQSA"/>
    <property type="match status" value="1"/>
</dbReference>
<dbReference type="InterPro" id="IPR052359">
    <property type="entry name" value="HTH-type_reg/antitoxin"/>
</dbReference>
<protein>
    <submittedName>
        <fullName evidence="5">Helix-turn-helix domain-containing protein</fullName>
    </submittedName>
</protein>
<keyword evidence="6" id="KW-1185">Reference proteome</keyword>
<evidence type="ECO:0000256" key="2">
    <source>
        <dbReference type="ARBA" id="ARBA00023125"/>
    </source>
</evidence>